<keyword evidence="3" id="KW-1185">Reference proteome</keyword>
<protein>
    <submittedName>
        <fullName evidence="2">Uncharacterized protein</fullName>
    </submittedName>
</protein>
<name>A0A8H6U915_9PEZI</name>
<evidence type="ECO:0000313" key="2">
    <source>
        <dbReference type="EMBL" id="KAF6845189.1"/>
    </source>
</evidence>
<evidence type="ECO:0000256" key="1">
    <source>
        <dbReference type="SAM" id="MobiDB-lite"/>
    </source>
</evidence>
<dbReference type="Proteomes" id="UP000639643">
    <property type="component" value="Unassembled WGS sequence"/>
</dbReference>
<accession>A0A8H6U915</accession>
<gene>
    <name evidence="2" type="ORF">CMUS01_00289</name>
</gene>
<comment type="caution">
    <text evidence="2">The sequence shown here is derived from an EMBL/GenBank/DDBJ whole genome shotgun (WGS) entry which is preliminary data.</text>
</comment>
<organism evidence="2 3">
    <name type="scientific">Colletotrichum musicola</name>
    <dbReference type="NCBI Taxonomy" id="2175873"/>
    <lineage>
        <taxon>Eukaryota</taxon>
        <taxon>Fungi</taxon>
        <taxon>Dikarya</taxon>
        <taxon>Ascomycota</taxon>
        <taxon>Pezizomycotina</taxon>
        <taxon>Sordariomycetes</taxon>
        <taxon>Hypocreomycetidae</taxon>
        <taxon>Glomerellales</taxon>
        <taxon>Glomerellaceae</taxon>
        <taxon>Colletotrichum</taxon>
        <taxon>Colletotrichum orchidearum species complex</taxon>
    </lineage>
</organism>
<feature type="region of interest" description="Disordered" evidence="1">
    <location>
        <begin position="1"/>
        <end position="132"/>
    </location>
</feature>
<reference evidence="2" key="1">
    <citation type="journal article" date="2020" name="Phytopathology">
        <title>Genome Sequence Resources of Colletotrichum truncatum, C. plurivorum, C. musicola, and C. sojae: Four Species Pathogenic to Soybean (Glycine max).</title>
        <authorList>
            <person name="Rogerio F."/>
            <person name="Boufleur T.R."/>
            <person name="Ciampi-Guillardi M."/>
            <person name="Sukno S.A."/>
            <person name="Thon M.R."/>
            <person name="Massola Junior N.S."/>
            <person name="Baroncelli R."/>
        </authorList>
    </citation>
    <scope>NUCLEOTIDE SEQUENCE</scope>
    <source>
        <strain evidence="2">LFN0074</strain>
    </source>
</reference>
<dbReference type="EMBL" id="WIGM01000004">
    <property type="protein sequence ID" value="KAF6845189.1"/>
    <property type="molecule type" value="Genomic_DNA"/>
</dbReference>
<dbReference type="AlphaFoldDB" id="A0A8H6U915"/>
<feature type="compositionally biased region" description="Basic and acidic residues" evidence="1">
    <location>
        <begin position="62"/>
        <end position="92"/>
    </location>
</feature>
<sequence length="180" mass="19751">MSNAGATEGSTEDQRRRQRRHGVAQEKDERATLQLTMPAAADGTRDDVRKGRLLGAGSSADRSSRCRASTEWRQYKQRRDDESESSSERELRCSVGTSVPQPCAGDWPRSRPPWAYPGRAAPGKVPSVVGRRGGKAMELEVHARRHLRHQSPTGDWGPRCATPDTEAIVPEACLVRPAPG</sequence>
<evidence type="ECO:0000313" key="3">
    <source>
        <dbReference type="Proteomes" id="UP000639643"/>
    </source>
</evidence>
<proteinExistence type="predicted"/>